<name>A0A9D4SNL7_RHISA</name>
<dbReference type="PANTHER" id="PTHR45080">
    <property type="entry name" value="CONTACTIN 5"/>
    <property type="match status" value="1"/>
</dbReference>
<protein>
    <recommendedName>
        <fullName evidence="5">Ig-like domain-containing protein</fullName>
    </recommendedName>
</protein>
<evidence type="ECO:0000256" key="2">
    <source>
        <dbReference type="ARBA" id="ARBA00023157"/>
    </source>
</evidence>
<feature type="domain" description="Ig-like" evidence="5">
    <location>
        <begin position="126"/>
        <end position="213"/>
    </location>
</feature>
<dbReference type="PROSITE" id="PS50835">
    <property type="entry name" value="IG_LIKE"/>
    <property type="match status" value="2"/>
</dbReference>
<dbReference type="FunFam" id="2.60.40.10:FF:000023">
    <property type="entry name" value="receptor-type tyrosine-protein phosphatase delta isoform X2"/>
    <property type="match status" value="1"/>
</dbReference>
<dbReference type="PANTHER" id="PTHR45080:SF8">
    <property type="entry name" value="IG-LIKE DOMAIN-CONTAINING PROTEIN"/>
    <property type="match status" value="1"/>
</dbReference>
<dbReference type="InterPro" id="IPR013098">
    <property type="entry name" value="Ig_I-set"/>
</dbReference>
<dbReference type="SMART" id="SM00408">
    <property type="entry name" value="IGc2"/>
    <property type="match status" value="2"/>
</dbReference>
<reference evidence="6" key="1">
    <citation type="journal article" date="2020" name="Cell">
        <title>Large-Scale Comparative Analyses of Tick Genomes Elucidate Their Genetic Diversity and Vector Capacities.</title>
        <authorList>
            <consortium name="Tick Genome and Microbiome Consortium (TIGMIC)"/>
            <person name="Jia N."/>
            <person name="Wang J."/>
            <person name="Shi W."/>
            <person name="Du L."/>
            <person name="Sun Y."/>
            <person name="Zhan W."/>
            <person name="Jiang J.F."/>
            <person name="Wang Q."/>
            <person name="Zhang B."/>
            <person name="Ji P."/>
            <person name="Bell-Sakyi L."/>
            <person name="Cui X.M."/>
            <person name="Yuan T.T."/>
            <person name="Jiang B.G."/>
            <person name="Yang W.F."/>
            <person name="Lam T.T."/>
            <person name="Chang Q.C."/>
            <person name="Ding S.J."/>
            <person name="Wang X.J."/>
            <person name="Zhu J.G."/>
            <person name="Ruan X.D."/>
            <person name="Zhao L."/>
            <person name="Wei J.T."/>
            <person name="Ye R.Z."/>
            <person name="Que T.C."/>
            <person name="Du C.H."/>
            <person name="Zhou Y.H."/>
            <person name="Cheng J.X."/>
            <person name="Dai P.F."/>
            <person name="Guo W.B."/>
            <person name="Han X.H."/>
            <person name="Huang E.J."/>
            <person name="Li L.F."/>
            <person name="Wei W."/>
            <person name="Gao Y.C."/>
            <person name="Liu J.Z."/>
            <person name="Shao H.Z."/>
            <person name="Wang X."/>
            <person name="Wang C.C."/>
            <person name="Yang T.C."/>
            <person name="Huo Q.B."/>
            <person name="Li W."/>
            <person name="Chen H.Y."/>
            <person name="Chen S.E."/>
            <person name="Zhou L.G."/>
            <person name="Ni X.B."/>
            <person name="Tian J.H."/>
            <person name="Sheng Y."/>
            <person name="Liu T."/>
            <person name="Pan Y.S."/>
            <person name="Xia L.Y."/>
            <person name="Li J."/>
            <person name="Zhao F."/>
            <person name="Cao W.C."/>
        </authorList>
    </citation>
    <scope>NUCLEOTIDE SEQUENCE</scope>
    <source>
        <strain evidence="6">Rsan-2018</strain>
    </source>
</reference>
<dbReference type="Gene3D" id="2.60.40.10">
    <property type="entry name" value="Immunoglobulins"/>
    <property type="match status" value="2"/>
</dbReference>
<feature type="signal peptide" evidence="4">
    <location>
        <begin position="1"/>
        <end position="17"/>
    </location>
</feature>
<dbReference type="GO" id="GO:0005886">
    <property type="term" value="C:plasma membrane"/>
    <property type="evidence" value="ECO:0007669"/>
    <property type="project" value="TreeGrafter"/>
</dbReference>
<proteinExistence type="predicted"/>
<dbReference type="SMART" id="SM00409">
    <property type="entry name" value="IG"/>
    <property type="match status" value="2"/>
</dbReference>
<gene>
    <name evidence="6" type="ORF">HPB52_004363</name>
</gene>
<sequence length="272" mass="29740">MLWHLLQVLVSLQVASAVLPTEDPPSIVVFPRDQTVVTGRVAVFVCTAVGNPRPQIEWRKNGKRVSTNRYTVTEMTGGSVLRIDPVRAGKDNATYECLAENGVGEPVRAQFTLTVLEENQIPPGFPHFKLLPNLQGVERNRSALLPCKAEGDPEPRLSWLRNDIPVDMSNPRYSLAAAGKWTLFRSLQIFDAQEEDQGNYECIAENSVGTAISPMATLFVRGRPDVPSTAKHKTEAVVEKDCQSTVHTTDEAKVVAPGGEFGRKAPPPLASS</sequence>
<organism evidence="6 7">
    <name type="scientific">Rhipicephalus sanguineus</name>
    <name type="common">Brown dog tick</name>
    <name type="synonym">Ixodes sanguineus</name>
    <dbReference type="NCBI Taxonomy" id="34632"/>
    <lineage>
        <taxon>Eukaryota</taxon>
        <taxon>Metazoa</taxon>
        <taxon>Ecdysozoa</taxon>
        <taxon>Arthropoda</taxon>
        <taxon>Chelicerata</taxon>
        <taxon>Arachnida</taxon>
        <taxon>Acari</taxon>
        <taxon>Parasitiformes</taxon>
        <taxon>Ixodida</taxon>
        <taxon>Ixodoidea</taxon>
        <taxon>Ixodidae</taxon>
        <taxon>Rhipicephalinae</taxon>
        <taxon>Rhipicephalus</taxon>
        <taxon>Rhipicephalus</taxon>
    </lineage>
</organism>
<keyword evidence="3" id="KW-0393">Immunoglobulin domain</keyword>
<dbReference type="GO" id="GO:0007156">
    <property type="term" value="P:homophilic cell adhesion via plasma membrane adhesion molecules"/>
    <property type="evidence" value="ECO:0007669"/>
    <property type="project" value="TreeGrafter"/>
</dbReference>
<dbReference type="GO" id="GO:0008046">
    <property type="term" value="F:axon guidance receptor activity"/>
    <property type="evidence" value="ECO:0007669"/>
    <property type="project" value="TreeGrafter"/>
</dbReference>
<dbReference type="Pfam" id="PF07679">
    <property type="entry name" value="I-set"/>
    <property type="match status" value="1"/>
</dbReference>
<keyword evidence="7" id="KW-1185">Reference proteome</keyword>
<dbReference type="InterPro" id="IPR003598">
    <property type="entry name" value="Ig_sub2"/>
</dbReference>
<dbReference type="GO" id="GO:0050808">
    <property type="term" value="P:synapse organization"/>
    <property type="evidence" value="ECO:0007669"/>
    <property type="project" value="TreeGrafter"/>
</dbReference>
<dbReference type="InterPro" id="IPR050958">
    <property type="entry name" value="Cell_Adh-Cytoskel_Orgn"/>
</dbReference>
<evidence type="ECO:0000313" key="7">
    <source>
        <dbReference type="Proteomes" id="UP000821837"/>
    </source>
</evidence>
<evidence type="ECO:0000313" key="6">
    <source>
        <dbReference type="EMBL" id="KAH7935119.1"/>
    </source>
</evidence>
<dbReference type="Pfam" id="PF13927">
    <property type="entry name" value="Ig_3"/>
    <property type="match status" value="1"/>
</dbReference>
<dbReference type="Proteomes" id="UP000821837">
    <property type="component" value="Unassembled WGS sequence"/>
</dbReference>
<dbReference type="GO" id="GO:0030424">
    <property type="term" value="C:axon"/>
    <property type="evidence" value="ECO:0007669"/>
    <property type="project" value="TreeGrafter"/>
</dbReference>
<feature type="chain" id="PRO_5038461998" description="Ig-like domain-containing protein" evidence="4">
    <location>
        <begin position="18"/>
        <end position="272"/>
    </location>
</feature>
<feature type="domain" description="Ig-like" evidence="5">
    <location>
        <begin position="25"/>
        <end position="114"/>
    </location>
</feature>
<dbReference type="SUPFAM" id="SSF48726">
    <property type="entry name" value="Immunoglobulin"/>
    <property type="match status" value="2"/>
</dbReference>
<keyword evidence="1 4" id="KW-0732">Signal</keyword>
<evidence type="ECO:0000256" key="3">
    <source>
        <dbReference type="ARBA" id="ARBA00023319"/>
    </source>
</evidence>
<reference evidence="6" key="2">
    <citation type="submission" date="2021-09" db="EMBL/GenBank/DDBJ databases">
        <authorList>
            <person name="Jia N."/>
            <person name="Wang J."/>
            <person name="Shi W."/>
            <person name="Du L."/>
            <person name="Sun Y."/>
            <person name="Zhan W."/>
            <person name="Jiang J."/>
            <person name="Wang Q."/>
            <person name="Zhang B."/>
            <person name="Ji P."/>
            <person name="Sakyi L.B."/>
            <person name="Cui X."/>
            <person name="Yuan T."/>
            <person name="Jiang B."/>
            <person name="Yang W."/>
            <person name="Lam T.T.-Y."/>
            <person name="Chang Q."/>
            <person name="Ding S."/>
            <person name="Wang X."/>
            <person name="Zhu J."/>
            <person name="Ruan X."/>
            <person name="Zhao L."/>
            <person name="Wei J."/>
            <person name="Que T."/>
            <person name="Du C."/>
            <person name="Cheng J."/>
            <person name="Dai P."/>
            <person name="Han X."/>
            <person name="Huang E."/>
            <person name="Gao Y."/>
            <person name="Liu J."/>
            <person name="Shao H."/>
            <person name="Ye R."/>
            <person name="Li L."/>
            <person name="Wei W."/>
            <person name="Wang X."/>
            <person name="Wang C."/>
            <person name="Huo Q."/>
            <person name="Li W."/>
            <person name="Guo W."/>
            <person name="Chen H."/>
            <person name="Chen S."/>
            <person name="Zhou L."/>
            <person name="Zhou L."/>
            <person name="Ni X."/>
            <person name="Tian J."/>
            <person name="Zhou Y."/>
            <person name="Sheng Y."/>
            <person name="Liu T."/>
            <person name="Pan Y."/>
            <person name="Xia L."/>
            <person name="Li J."/>
            <person name="Zhao F."/>
            <person name="Cao W."/>
        </authorList>
    </citation>
    <scope>NUCLEOTIDE SEQUENCE</scope>
    <source>
        <strain evidence="6">Rsan-2018</strain>
        <tissue evidence="6">Larvae</tissue>
    </source>
</reference>
<dbReference type="FunFam" id="2.60.40.10:FF:000032">
    <property type="entry name" value="palladin isoform X1"/>
    <property type="match status" value="1"/>
</dbReference>
<dbReference type="AlphaFoldDB" id="A0A9D4SNL7"/>
<comment type="caution">
    <text evidence="6">The sequence shown here is derived from an EMBL/GenBank/DDBJ whole genome shotgun (WGS) entry which is preliminary data.</text>
</comment>
<accession>A0A9D4SNL7</accession>
<dbReference type="EMBL" id="JABSTV010001255">
    <property type="protein sequence ID" value="KAH7935119.1"/>
    <property type="molecule type" value="Genomic_DNA"/>
</dbReference>
<keyword evidence="2" id="KW-1015">Disulfide bond</keyword>
<dbReference type="GO" id="GO:0043025">
    <property type="term" value="C:neuronal cell body"/>
    <property type="evidence" value="ECO:0007669"/>
    <property type="project" value="TreeGrafter"/>
</dbReference>
<evidence type="ECO:0000256" key="4">
    <source>
        <dbReference type="SAM" id="SignalP"/>
    </source>
</evidence>
<evidence type="ECO:0000259" key="5">
    <source>
        <dbReference type="PROSITE" id="PS50835"/>
    </source>
</evidence>
<dbReference type="VEuPathDB" id="VectorBase:RSAN_040204"/>
<dbReference type="InterPro" id="IPR003599">
    <property type="entry name" value="Ig_sub"/>
</dbReference>
<dbReference type="InterPro" id="IPR013783">
    <property type="entry name" value="Ig-like_fold"/>
</dbReference>
<dbReference type="InterPro" id="IPR036179">
    <property type="entry name" value="Ig-like_dom_sf"/>
</dbReference>
<evidence type="ECO:0000256" key="1">
    <source>
        <dbReference type="ARBA" id="ARBA00022729"/>
    </source>
</evidence>
<dbReference type="InterPro" id="IPR007110">
    <property type="entry name" value="Ig-like_dom"/>
</dbReference>